<comment type="caution">
    <text evidence="1">The sequence shown here is derived from an EMBL/GenBank/DDBJ whole genome shotgun (WGS) entry which is preliminary data.</text>
</comment>
<dbReference type="Proteomes" id="UP001601303">
    <property type="component" value="Unassembled WGS sequence"/>
</dbReference>
<organism evidence="1 2">
    <name type="scientific">Streptomyces hokutonensis</name>
    <dbReference type="NCBI Taxonomy" id="1306990"/>
    <lineage>
        <taxon>Bacteria</taxon>
        <taxon>Bacillati</taxon>
        <taxon>Actinomycetota</taxon>
        <taxon>Actinomycetes</taxon>
        <taxon>Kitasatosporales</taxon>
        <taxon>Streptomycetaceae</taxon>
        <taxon>Streptomyces</taxon>
    </lineage>
</organism>
<accession>A0ABW6MEJ7</accession>
<evidence type="ECO:0000313" key="1">
    <source>
        <dbReference type="EMBL" id="MFE9604555.1"/>
    </source>
</evidence>
<proteinExistence type="predicted"/>
<keyword evidence="2" id="KW-1185">Reference proteome</keyword>
<sequence length="161" mass="17262">MPTHPGLTPPDDAATASAMGRAMNVLAALLLALGEGSHQFSMVAERTNGTIVTADFSLSVGLAPVRVSRSEKTYLRFFALLTFALESSTVRRAVLVATTADAPFPRACGWSVRDGWLHPMDTRELQEAVMPCPDVAATLRLVYPAPALHHPDEPDEGNAHE</sequence>
<dbReference type="RefSeq" id="WP_388113487.1">
    <property type="nucleotide sequence ID" value="NZ_JBIAHM010000016.1"/>
</dbReference>
<dbReference type="EMBL" id="JBIAHM010000016">
    <property type="protein sequence ID" value="MFE9604555.1"/>
    <property type="molecule type" value="Genomic_DNA"/>
</dbReference>
<gene>
    <name evidence="1" type="ORF">ACFYNQ_39185</name>
</gene>
<protein>
    <submittedName>
        <fullName evidence="1">Uncharacterized protein</fullName>
    </submittedName>
</protein>
<name>A0ABW6MEJ7_9ACTN</name>
<reference evidence="1 2" key="1">
    <citation type="submission" date="2024-10" db="EMBL/GenBank/DDBJ databases">
        <title>The Natural Products Discovery Center: Release of the First 8490 Sequenced Strains for Exploring Actinobacteria Biosynthetic Diversity.</title>
        <authorList>
            <person name="Kalkreuter E."/>
            <person name="Kautsar S.A."/>
            <person name="Yang D."/>
            <person name="Bader C.D."/>
            <person name="Teijaro C.N."/>
            <person name="Fluegel L."/>
            <person name="Davis C.M."/>
            <person name="Simpson J.R."/>
            <person name="Lauterbach L."/>
            <person name="Steele A.D."/>
            <person name="Gui C."/>
            <person name="Meng S."/>
            <person name="Li G."/>
            <person name="Viehrig K."/>
            <person name="Ye F."/>
            <person name="Su P."/>
            <person name="Kiefer A.F."/>
            <person name="Nichols A."/>
            <person name="Cepeda A.J."/>
            <person name="Yan W."/>
            <person name="Fan B."/>
            <person name="Jiang Y."/>
            <person name="Adhikari A."/>
            <person name="Zheng C.-J."/>
            <person name="Schuster L."/>
            <person name="Cowan T.M."/>
            <person name="Smanski M.J."/>
            <person name="Chevrette M.G."/>
            <person name="De Carvalho L.P.S."/>
            <person name="Shen B."/>
        </authorList>
    </citation>
    <scope>NUCLEOTIDE SEQUENCE [LARGE SCALE GENOMIC DNA]</scope>
    <source>
        <strain evidence="1 2">NPDC006488</strain>
    </source>
</reference>
<evidence type="ECO:0000313" key="2">
    <source>
        <dbReference type="Proteomes" id="UP001601303"/>
    </source>
</evidence>